<feature type="transmembrane region" description="Helical" evidence="15">
    <location>
        <begin position="891"/>
        <end position="913"/>
    </location>
</feature>
<comment type="subcellular location">
    <subcellularLocation>
        <location evidence="1">Cell membrane</location>
        <topology evidence="1">Multi-pass membrane protein</topology>
    </subcellularLocation>
</comment>
<evidence type="ECO:0000256" key="12">
    <source>
        <dbReference type="ARBA" id="ARBA00047076"/>
    </source>
</evidence>
<feature type="transmembrane region" description="Helical" evidence="15">
    <location>
        <begin position="376"/>
        <end position="395"/>
    </location>
</feature>
<evidence type="ECO:0000256" key="8">
    <source>
        <dbReference type="ARBA" id="ARBA00033993"/>
    </source>
</evidence>
<dbReference type="GO" id="GO:0015204">
    <property type="term" value="F:urea transmembrane transporter activity"/>
    <property type="evidence" value="ECO:0007669"/>
    <property type="project" value="InterPro"/>
</dbReference>
<evidence type="ECO:0000256" key="10">
    <source>
        <dbReference type="ARBA" id="ARBA00041364"/>
    </source>
</evidence>
<evidence type="ECO:0000256" key="9">
    <source>
        <dbReference type="ARBA" id="ARBA00039623"/>
    </source>
</evidence>
<evidence type="ECO:0000256" key="1">
    <source>
        <dbReference type="ARBA" id="ARBA00004651"/>
    </source>
</evidence>
<keyword evidence="4 15" id="KW-0812">Transmembrane</keyword>
<dbReference type="PANTHER" id="PTHR10464">
    <property type="entry name" value="UREA TRANSPORTER"/>
    <property type="match status" value="1"/>
</dbReference>
<accession>L5K2S0</accession>
<sequence length="1008" mass="110209">MQSFSNGCRVARSMSSLHLEMSDTHSSPLLAEPLSSRYKLYESEFTSPSWPSSPQDTHPALPLLEMFEEKDLQSSKEESHVVKIENPNERSKKSERGVAHGGAAGQTHCSLLRAVGFLTGEMKEYRNWLKDKPLALQFIDWVLRGTAQVMFVNNPLSGIIILIGLLIQNPWWTIAGGLGTVVSTLTALILSQDRSAIASGLHGYNGTLVGLLMTVFSNKSDYYWWLLLPVTFTAMACPVLSSALNSILSKWDLPVFTLPFNIAVTLYLAATGHYNLFLPTTLVQPVSSVPNITWTEIEVPLLLQAIPTGVGQVYGCDNPWTGGMFLVALLVCSPLMCLHAAIGSVVGMLAEPAKSTTPCPTALTVATPFKMIYTGLWSYNCVLSCIAIGGMFYALTWQTHLLALVCALFCAYLEAALSNMMAVVGVPPGTWAFCLSTLIFLLLTTNSPAIYKLPLSKVTYPEANRIYYLTVKSSEEEKSLSANTSECLQYTRLMLGAGGAQANWYNPGCRGPHHCVKVTDKSTQLTLGKGSVYAGMHGGGGGEQPATTSSRADEGSEAVLPKPRSVFHIEWSTIRRRSKVFGKAEHQERQTKDPFPYQYQKPTVELLDLDTMEESCEIKAETGISRTSWIRSSMAASRKKISEALCYITGEMKECGEGLKDKSPVFHFLDWVLRGMSQVMFVNNSLSGVLIVLGLFVQNPWWAISGCLGTIMSTLTALVLSQDKSAITAGLHGYNGVLVGLLMAVHSDKGDYYWWLLLPVIIMSMFCPILSSALGTIFSKWDLPVFTLPFNIMMTLYLAATGHYNLFFPTTLLKPASSMPNITWSEVQVPLLLRAIPVGIGQVYGCDNPWTGGIFLIALFISSPLICLHAAIGSTVGMLAALTIATPFDSIYFGLCGFNSALACIAIGGMFYVITWQTHLLAIACALFAAYLGAALANMLSVFGLPPCTWPFCLSALTFLLLTTNDPAIYKLPLSKVTYPEANRIYYLSQEKNRRPSTITKYQAYDVS</sequence>
<feature type="compositionally biased region" description="Basic and acidic residues" evidence="14">
    <location>
        <begin position="74"/>
        <end position="98"/>
    </location>
</feature>
<proteinExistence type="inferred from homology"/>
<feature type="region of interest" description="Disordered" evidence="14">
    <location>
        <begin position="74"/>
        <end position="102"/>
    </location>
</feature>
<feature type="transmembrane region" description="Helical" evidence="15">
    <location>
        <begin position="752"/>
        <end position="778"/>
    </location>
</feature>
<feature type="transmembrane region" description="Helical" evidence="15">
    <location>
        <begin position="853"/>
        <end position="885"/>
    </location>
</feature>
<dbReference type="Proteomes" id="UP000010552">
    <property type="component" value="Unassembled WGS sequence"/>
</dbReference>
<evidence type="ECO:0000256" key="14">
    <source>
        <dbReference type="SAM" id="MobiDB-lite"/>
    </source>
</evidence>
<comment type="similarity">
    <text evidence="2">Belongs to the urea transporter family.</text>
</comment>
<dbReference type="GO" id="GO:0005886">
    <property type="term" value="C:plasma membrane"/>
    <property type="evidence" value="ECO:0007669"/>
    <property type="project" value="UniProtKB-SubCell"/>
</dbReference>
<dbReference type="STRING" id="9402.L5K2S0"/>
<comment type="catalytic activity">
    <reaction evidence="8">
        <text>urea(in) = urea(out)</text>
        <dbReference type="Rhea" id="RHEA:32799"/>
        <dbReference type="ChEBI" id="CHEBI:16199"/>
    </reaction>
</comment>
<feature type="transmembrane region" description="Helical" evidence="15">
    <location>
        <begin position="323"/>
        <end position="342"/>
    </location>
</feature>
<feature type="transmembrane region" description="Helical" evidence="15">
    <location>
        <begin position="430"/>
        <end position="451"/>
    </location>
</feature>
<dbReference type="Pfam" id="PF03253">
    <property type="entry name" value="UT"/>
    <property type="match status" value="2"/>
</dbReference>
<feature type="transmembrane region" description="Helical" evidence="15">
    <location>
        <begin position="171"/>
        <end position="190"/>
    </location>
</feature>
<keyword evidence="7" id="KW-0325">Glycoprotein</keyword>
<feature type="region of interest" description="Disordered" evidence="14">
    <location>
        <begin position="535"/>
        <end position="558"/>
    </location>
</feature>
<dbReference type="InParanoid" id="L5K2S0"/>
<organism evidence="16 17">
    <name type="scientific">Pteropus alecto</name>
    <name type="common">Black flying fox</name>
    <dbReference type="NCBI Taxonomy" id="9402"/>
    <lineage>
        <taxon>Eukaryota</taxon>
        <taxon>Metazoa</taxon>
        <taxon>Chordata</taxon>
        <taxon>Craniata</taxon>
        <taxon>Vertebrata</taxon>
        <taxon>Euteleostomi</taxon>
        <taxon>Mammalia</taxon>
        <taxon>Eutheria</taxon>
        <taxon>Laurasiatheria</taxon>
        <taxon>Chiroptera</taxon>
        <taxon>Yinpterochiroptera</taxon>
        <taxon>Pteropodoidea</taxon>
        <taxon>Pteropodidae</taxon>
        <taxon>Pteropodinae</taxon>
        <taxon>Pteropus</taxon>
    </lineage>
</organism>
<keyword evidence="17" id="KW-1185">Reference proteome</keyword>
<evidence type="ECO:0000256" key="6">
    <source>
        <dbReference type="ARBA" id="ARBA00023136"/>
    </source>
</evidence>
<reference evidence="17" key="1">
    <citation type="journal article" date="2013" name="Science">
        <title>Comparative analysis of bat genomes provides insight into the evolution of flight and immunity.</title>
        <authorList>
            <person name="Zhang G."/>
            <person name="Cowled C."/>
            <person name="Shi Z."/>
            <person name="Huang Z."/>
            <person name="Bishop-Lilly K.A."/>
            <person name="Fang X."/>
            <person name="Wynne J.W."/>
            <person name="Xiong Z."/>
            <person name="Baker M.L."/>
            <person name="Zhao W."/>
            <person name="Tachedjian M."/>
            <person name="Zhu Y."/>
            <person name="Zhou P."/>
            <person name="Jiang X."/>
            <person name="Ng J."/>
            <person name="Yang L."/>
            <person name="Wu L."/>
            <person name="Xiao J."/>
            <person name="Feng Y."/>
            <person name="Chen Y."/>
            <person name="Sun X."/>
            <person name="Zhang Y."/>
            <person name="Marsh G.A."/>
            <person name="Crameri G."/>
            <person name="Broder C.C."/>
            <person name="Frey K.G."/>
            <person name="Wang L.F."/>
            <person name="Wang J."/>
        </authorList>
    </citation>
    <scope>NUCLEOTIDE SEQUENCE [LARGE SCALE GENOMIC DNA]</scope>
</reference>
<feature type="transmembrane region" description="Helical" evidence="15">
    <location>
        <begin position="256"/>
        <end position="277"/>
    </location>
</feature>
<feature type="transmembrane region" description="Helical" evidence="15">
    <location>
        <begin position="920"/>
        <end position="943"/>
    </location>
</feature>
<keyword evidence="3" id="KW-1003">Cell membrane</keyword>
<feature type="transmembrane region" description="Helical" evidence="15">
    <location>
        <begin position="785"/>
        <end position="807"/>
    </location>
</feature>
<feature type="transmembrane region" description="Helical" evidence="15">
    <location>
        <begin position="679"/>
        <end position="696"/>
    </location>
</feature>
<evidence type="ECO:0000256" key="4">
    <source>
        <dbReference type="ARBA" id="ARBA00022692"/>
    </source>
</evidence>
<evidence type="ECO:0000256" key="2">
    <source>
        <dbReference type="ARBA" id="ARBA00005914"/>
    </source>
</evidence>
<evidence type="ECO:0000256" key="3">
    <source>
        <dbReference type="ARBA" id="ARBA00022475"/>
    </source>
</evidence>
<evidence type="ECO:0000256" key="13">
    <source>
        <dbReference type="ARBA" id="ARBA00079410"/>
    </source>
</evidence>
<evidence type="ECO:0000256" key="11">
    <source>
        <dbReference type="ARBA" id="ARBA00042720"/>
    </source>
</evidence>
<feature type="transmembrane region" description="Helical" evidence="15">
    <location>
        <begin position="702"/>
        <end position="720"/>
    </location>
</feature>
<gene>
    <name evidence="16" type="ORF">PAL_GLEAN10023084</name>
</gene>
<feature type="transmembrane region" description="Helical" evidence="15">
    <location>
        <begin position="141"/>
        <end position="165"/>
    </location>
</feature>
<dbReference type="AlphaFoldDB" id="L5K2S0"/>
<evidence type="ECO:0000256" key="5">
    <source>
        <dbReference type="ARBA" id="ARBA00022989"/>
    </source>
</evidence>
<evidence type="ECO:0000256" key="15">
    <source>
        <dbReference type="SAM" id="Phobius"/>
    </source>
</evidence>
<keyword evidence="5 15" id="KW-1133">Transmembrane helix</keyword>
<comment type="subunit">
    <text evidence="12">Homotrimer; each subunit contains a pore through which urea permeates. Identified in a complex with STOM.</text>
</comment>
<feature type="transmembrane region" description="Helical" evidence="15">
    <location>
        <begin position="197"/>
        <end position="216"/>
    </location>
</feature>
<evidence type="ECO:0000256" key="7">
    <source>
        <dbReference type="ARBA" id="ARBA00023180"/>
    </source>
</evidence>
<name>L5K2S0_PTEAL</name>
<protein>
    <recommendedName>
        <fullName evidence="9">Urea transporter 1</fullName>
    </recommendedName>
    <alternativeName>
        <fullName evidence="10">Solute carrier family 14 member 1</fullName>
    </alternativeName>
    <alternativeName>
        <fullName evidence="13">Urea transporter B</fullName>
    </alternativeName>
    <alternativeName>
        <fullName evidence="11">Urea transporter, erythrocyte</fullName>
    </alternativeName>
</protein>
<dbReference type="Gene3D" id="1.10.3430.10">
    <property type="entry name" value="Ammonium transporter AmtB like domains"/>
    <property type="match status" value="2"/>
</dbReference>
<keyword evidence="6 15" id="KW-0472">Membrane</keyword>
<evidence type="ECO:0000313" key="17">
    <source>
        <dbReference type="Proteomes" id="UP000010552"/>
    </source>
</evidence>
<dbReference type="InterPro" id="IPR029020">
    <property type="entry name" value="Ammonium/urea_transptr"/>
</dbReference>
<dbReference type="eggNOG" id="ENOG502QWSG">
    <property type="taxonomic scope" value="Eukaryota"/>
</dbReference>
<evidence type="ECO:0000313" key="16">
    <source>
        <dbReference type="EMBL" id="ELK05642.1"/>
    </source>
</evidence>
<dbReference type="PANTHER" id="PTHR10464:SF6">
    <property type="entry name" value="UREA TRANSPORTER 2"/>
    <property type="match status" value="1"/>
</dbReference>
<dbReference type="FunCoup" id="L5K2S0">
    <property type="interactions" value="9"/>
</dbReference>
<dbReference type="EMBL" id="KB031041">
    <property type="protein sequence ID" value="ELK05642.1"/>
    <property type="molecule type" value="Genomic_DNA"/>
</dbReference>
<dbReference type="InterPro" id="IPR004937">
    <property type="entry name" value="Urea_transporter"/>
</dbReference>
<feature type="transmembrane region" description="Helical" evidence="15">
    <location>
        <begin position="222"/>
        <end position="244"/>
    </location>
</feature>
<dbReference type="FunFam" id="1.10.3430.10:FF:000002">
    <property type="entry name" value="urea transporter 2"/>
    <property type="match status" value="2"/>
</dbReference>